<dbReference type="NCBIfam" id="TIGR00072">
    <property type="entry name" value="hydrog_prot"/>
    <property type="match status" value="1"/>
</dbReference>
<dbReference type="PANTHER" id="PTHR30302:SF1">
    <property type="entry name" value="HYDROGENASE 2 MATURATION PROTEASE"/>
    <property type="match status" value="1"/>
</dbReference>
<dbReference type="GO" id="GO:0016485">
    <property type="term" value="P:protein processing"/>
    <property type="evidence" value="ECO:0007669"/>
    <property type="project" value="TreeGrafter"/>
</dbReference>
<keyword evidence="6" id="KW-1185">Reference proteome</keyword>
<name>A7I1N7_CAMHC</name>
<accession>A7I1N7</accession>
<dbReference type="PRINTS" id="PR00446">
    <property type="entry name" value="HYDRGNUPTAKE"/>
</dbReference>
<evidence type="ECO:0000256" key="4">
    <source>
        <dbReference type="ARBA" id="ARBA00022801"/>
    </source>
</evidence>
<dbReference type="SUPFAM" id="SSF53163">
    <property type="entry name" value="HybD-like"/>
    <property type="match status" value="1"/>
</dbReference>
<sequence length="181" mass="20427">MKILVLGIGNVMFSDEGVGVHLVKLLSQKYKFKSNEHSVDFMDGGTLAMYLMHIMVEYDQILLIDCLDASNGAVGDVYFFNYEVMPKSISWSGSAHEIEMLQTLQMLDLSGDRPLTQILGVIPKRIVPMNFKLSDEILKASKTMEKKAVSFLHDLGFEYKIVEPNLTLQDIADEFDKKGKK</sequence>
<dbReference type="GO" id="GO:0004190">
    <property type="term" value="F:aspartic-type endopeptidase activity"/>
    <property type="evidence" value="ECO:0007669"/>
    <property type="project" value="UniProtKB-KW"/>
</dbReference>
<dbReference type="Pfam" id="PF01750">
    <property type="entry name" value="HycI"/>
    <property type="match status" value="1"/>
</dbReference>
<protein>
    <submittedName>
        <fullName evidence="5">Hydrogenase maturation protease HydD</fullName>
    </submittedName>
</protein>
<proteinExistence type="inferred from homology"/>
<gene>
    <name evidence="5" type="ordered locus">CHAB381_0864</name>
</gene>
<dbReference type="eggNOG" id="COG0680">
    <property type="taxonomic scope" value="Bacteria"/>
</dbReference>
<dbReference type="AlphaFoldDB" id="A7I1N7"/>
<evidence type="ECO:0000256" key="2">
    <source>
        <dbReference type="ARBA" id="ARBA00022670"/>
    </source>
</evidence>
<dbReference type="Gene3D" id="3.40.50.1450">
    <property type="entry name" value="HybD-like"/>
    <property type="match status" value="1"/>
</dbReference>
<dbReference type="STRING" id="360107.CHAB381_0864"/>
<dbReference type="OrthoDB" id="9792731at2"/>
<dbReference type="GO" id="GO:0008047">
    <property type="term" value="F:enzyme activator activity"/>
    <property type="evidence" value="ECO:0007669"/>
    <property type="project" value="InterPro"/>
</dbReference>
<evidence type="ECO:0000256" key="1">
    <source>
        <dbReference type="ARBA" id="ARBA00006814"/>
    </source>
</evidence>
<organism evidence="5 6">
    <name type="scientific">Campylobacter hominis (strain ATCC BAA-381 / DSM 21671 / CCUG 45161 / LMG 19568 / NCTC 13146 / CH001A)</name>
    <dbReference type="NCBI Taxonomy" id="360107"/>
    <lineage>
        <taxon>Bacteria</taxon>
        <taxon>Pseudomonadati</taxon>
        <taxon>Campylobacterota</taxon>
        <taxon>Epsilonproteobacteria</taxon>
        <taxon>Campylobacterales</taxon>
        <taxon>Campylobacteraceae</taxon>
        <taxon>Campylobacter</taxon>
    </lineage>
</organism>
<keyword evidence="2 5" id="KW-0645">Protease</keyword>
<keyword evidence="3" id="KW-0064">Aspartyl protease</keyword>
<dbReference type="CDD" id="cd06062">
    <property type="entry name" value="H2MP_MemB-H2up"/>
    <property type="match status" value="1"/>
</dbReference>
<dbReference type="KEGG" id="cha:CHAB381_0864"/>
<dbReference type="EMBL" id="CP000776">
    <property type="protein sequence ID" value="ABS51857.1"/>
    <property type="molecule type" value="Genomic_DNA"/>
</dbReference>
<evidence type="ECO:0000256" key="3">
    <source>
        <dbReference type="ARBA" id="ARBA00022750"/>
    </source>
</evidence>
<dbReference type="HOGENOM" id="CLU_099037_0_1_7"/>
<dbReference type="Proteomes" id="UP000002407">
    <property type="component" value="Chromosome"/>
</dbReference>
<evidence type="ECO:0000313" key="6">
    <source>
        <dbReference type="Proteomes" id="UP000002407"/>
    </source>
</evidence>
<keyword evidence="4" id="KW-0378">Hydrolase</keyword>
<dbReference type="InterPro" id="IPR023430">
    <property type="entry name" value="Pept_HybD-like_dom_sf"/>
</dbReference>
<comment type="similarity">
    <text evidence="1">Belongs to the peptidase A31 family.</text>
</comment>
<dbReference type="PANTHER" id="PTHR30302">
    <property type="entry name" value="HYDROGENASE 1 MATURATION PROTEASE"/>
    <property type="match status" value="1"/>
</dbReference>
<reference evidence="6" key="1">
    <citation type="submission" date="2007-07" db="EMBL/GenBank/DDBJ databases">
        <title>Complete genome sequence of Campylobacter hominis ATCC BAA-381, a commensal isolated from the human gastrointestinal tract.</title>
        <authorList>
            <person name="Fouts D.E."/>
            <person name="Mongodin E.F."/>
            <person name="Puiu D."/>
            <person name="Sebastian Y."/>
            <person name="Miller W.G."/>
            <person name="Mandrell R.E."/>
            <person name="Nelson K.E."/>
        </authorList>
    </citation>
    <scope>NUCLEOTIDE SEQUENCE [LARGE SCALE GENOMIC DNA]</scope>
    <source>
        <strain evidence="6">ATCC BAA-381 / LMG 19568 / NCTC 13146 / CH001A</strain>
    </source>
</reference>
<evidence type="ECO:0000313" key="5">
    <source>
        <dbReference type="EMBL" id="ABS51857.1"/>
    </source>
</evidence>
<dbReference type="InterPro" id="IPR000671">
    <property type="entry name" value="Peptidase_A31"/>
</dbReference>
<dbReference type="RefSeq" id="WP_012108719.1">
    <property type="nucleotide sequence ID" value="NC_009714.1"/>
</dbReference>